<dbReference type="AlphaFoldDB" id="Q1Q2I5"/>
<accession>Q1Q2I5</accession>
<dbReference type="GO" id="GO:0016020">
    <property type="term" value="C:membrane"/>
    <property type="evidence" value="ECO:0007669"/>
    <property type="project" value="GOC"/>
</dbReference>
<evidence type="ECO:0000256" key="1">
    <source>
        <dbReference type="ARBA" id="ARBA00022723"/>
    </source>
</evidence>
<dbReference type="InterPro" id="IPR051158">
    <property type="entry name" value="Metallophosphoesterase_sf"/>
</dbReference>
<dbReference type="GO" id="GO:0008758">
    <property type="term" value="F:UDP-2,3-diacylglucosamine hydrolase activity"/>
    <property type="evidence" value="ECO:0007669"/>
    <property type="project" value="TreeGrafter"/>
</dbReference>
<evidence type="ECO:0000259" key="3">
    <source>
        <dbReference type="Pfam" id="PF00149"/>
    </source>
</evidence>
<dbReference type="PANTHER" id="PTHR31302">
    <property type="entry name" value="TRANSMEMBRANE PROTEIN WITH METALLOPHOSPHOESTERASE DOMAIN-RELATED"/>
    <property type="match status" value="1"/>
</dbReference>
<gene>
    <name evidence="5" type="ORF">KsCSTR_19400</name>
    <name evidence="4" type="ORF">kuste3460</name>
</gene>
<keyword evidence="1" id="KW-0479">Metal-binding</keyword>
<keyword evidence="2" id="KW-0378">Hydrolase</keyword>
<dbReference type="SUPFAM" id="SSF56300">
    <property type="entry name" value="Metallo-dependent phosphatases"/>
    <property type="match status" value="1"/>
</dbReference>
<reference evidence="4" key="2">
    <citation type="submission" date="2006-01" db="EMBL/GenBank/DDBJ databases">
        <authorList>
            <person name="Genoscope"/>
        </authorList>
    </citation>
    <scope>NUCLEOTIDE SEQUENCE</scope>
</reference>
<dbReference type="EMBL" id="CT573071">
    <property type="protein sequence ID" value="CAJ74223.1"/>
    <property type="molecule type" value="Genomic_DNA"/>
</dbReference>
<dbReference type="Proteomes" id="UP000501926">
    <property type="component" value="Chromosome"/>
</dbReference>
<evidence type="ECO:0000313" key="5">
    <source>
        <dbReference type="EMBL" id="QII11319.1"/>
    </source>
</evidence>
<dbReference type="Pfam" id="PF00149">
    <property type="entry name" value="Metallophos"/>
    <property type="match status" value="1"/>
</dbReference>
<reference evidence="5 6" key="3">
    <citation type="submission" date="2020-02" db="EMBL/GenBank/DDBJ databases">
        <title>Newly sequenced genome of strain CSTR1 showed variability in Candidatus Kuenenia stuttgartiensis genomes.</title>
        <authorList>
            <person name="Ding C."/>
            <person name="Adrian L."/>
        </authorList>
    </citation>
    <scope>NUCLEOTIDE SEQUENCE [LARGE SCALE GENOMIC DNA]</scope>
    <source>
        <strain evidence="5 6">CSTR1</strain>
    </source>
</reference>
<dbReference type="GO" id="GO:0009245">
    <property type="term" value="P:lipid A biosynthetic process"/>
    <property type="evidence" value="ECO:0007669"/>
    <property type="project" value="TreeGrafter"/>
</dbReference>
<dbReference type="EMBL" id="CP049055">
    <property type="protein sequence ID" value="QII11319.1"/>
    <property type="molecule type" value="Genomic_DNA"/>
</dbReference>
<organism evidence="4">
    <name type="scientific">Kuenenia stuttgartiensis</name>
    <dbReference type="NCBI Taxonomy" id="174633"/>
    <lineage>
        <taxon>Bacteria</taxon>
        <taxon>Pseudomonadati</taxon>
        <taxon>Planctomycetota</taxon>
        <taxon>Candidatus Brocadiia</taxon>
        <taxon>Candidatus Brocadiales</taxon>
        <taxon>Candidatus Brocadiaceae</taxon>
        <taxon>Candidatus Kuenenia</taxon>
    </lineage>
</organism>
<dbReference type="CDD" id="cd07385">
    <property type="entry name" value="MPP_YkuE_C"/>
    <property type="match status" value="1"/>
</dbReference>
<evidence type="ECO:0000313" key="6">
    <source>
        <dbReference type="Proteomes" id="UP000501926"/>
    </source>
</evidence>
<dbReference type="PANTHER" id="PTHR31302:SF31">
    <property type="entry name" value="PHOSPHODIESTERASE YAEI"/>
    <property type="match status" value="1"/>
</dbReference>
<sequence length="276" mass="31104">MISRRTFIKGAGGCVLGMVSVGGYSHFLEPRWVEINNVTIKLEDLPTKFEGLRIAQLSDIHHCEYVSKDFIRNCVHKTNALCPDVIVLTGDYVFGSNDYLSSVAKELSELKAKEGVFAILGNHDDKGSTYDELQRNGIRLLINEHIVLYRDNAYIFIAGIDDLWKGEIDIKKTLKGMDKNPKILLAHNPDVIETIQYEDVDFVISGHTHGGQVCFPFYGPPIVYSKFGARYAAGLFRERNTLMYVNRGIGVSNLPVRFFARPEITLFTIRNGLQQV</sequence>
<evidence type="ECO:0000313" key="4">
    <source>
        <dbReference type="EMBL" id="CAJ74223.1"/>
    </source>
</evidence>
<dbReference type="Gene3D" id="3.60.21.10">
    <property type="match status" value="1"/>
</dbReference>
<dbReference type="GO" id="GO:0046872">
    <property type="term" value="F:metal ion binding"/>
    <property type="evidence" value="ECO:0007669"/>
    <property type="project" value="UniProtKB-KW"/>
</dbReference>
<evidence type="ECO:0000256" key="2">
    <source>
        <dbReference type="ARBA" id="ARBA00022801"/>
    </source>
</evidence>
<reference evidence="4" key="1">
    <citation type="journal article" date="2006" name="Nature">
        <title>Deciphering the evolution and metabolism of an anammox bacterium from a community genome.</title>
        <authorList>
            <person name="Strous M."/>
            <person name="Pelletier E."/>
            <person name="Mangenot S."/>
            <person name="Rattei T."/>
            <person name="Lehner A."/>
            <person name="Taylor M.W."/>
            <person name="Horn M."/>
            <person name="Daims H."/>
            <person name="Bartol-Mavel D."/>
            <person name="Wincker P."/>
            <person name="Barbe V."/>
            <person name="Fonknechten N."/>
            <person name="Vallenet D."/>
            <person name="Segurens B."/>
            <person name="Schenowitz-Truong C."/>
            <person name="Medigue C."/>
            <person name="Collingro A."/>
            <person name="Snel B."/>
            <person name="Dutilh B.E."/>
            <person name="OpDenCamp H.J.M."/>
            <person name="vanDerDrift C."/>
            <person name="Cirpus I."/>
            <person name="vanDePas-Schoonen K.T."/>
            <person name="Harhangi H.R."/>
            <person name="vanNiftrik L."/>
            <person name="Schmid M."/>
            <person name="Keltjens J."/>
            <person name="vanDeVossenberg J."/>
            <person name="Kartal B."/>
            <person name="Meier H."/>
            <person name="Frishman D."/>
            <person name="Huynen M.A."/>
            <person name="Mewes H."/>
            <person name="Weissenbach J."/>
            <person name="Jetten M.S.M."/>
            <person name="Wagner M."/>
            <person name="LePaslier D."/>
        </authorList>
    </citation>
    <scope>NUCLEOTIDE SEQUENCE</scope>
</reference>
<feature type="domain" description="Calcineurin-like phosphoesterase" evidence="3">
    <location>
        <begin position="52"/>
        <end position="210"/>
    </location>
</feature>
<dbReference type="InterPro" id="IPR004843">
    <property type="entry name" value="Calcineurin-like_PHP"/>
</dbReference>
<proteinExistence type="predicted"/>
<dbReference type="RefSeq" id="WP_164994834.1">
    <property type="nucleotide sequence ID" value="NZ_CP049055.1"/>
</dbReference>
<protein>
    <submittedName>
        <fullName evidence="5">Uncharacterized metallophosphoesterase YkuE</fullName>
    </submittedName>
</protein>
<dbReference type="InterPro" id="IPR029052">
    <property type="entry name" value="Metallo-depent_PP-like"/>
</dbReference>
<name>Q1Q2I5_KUEST</name>